<dbReference type="InterPro" id="IPR016064">
    <property type="entry name" value="NAD/diacylglycerol_kinase_sf"/>
</dbReference>
<evidence type="ECO:0000256" key="1">
    <source>
        <dbReference type="ARBA" id="ARBA00022490"/>
    </source>
</evidence>
<dbReference type="GO" id="GO:0019674">
    <property type="term" value="P:NAD+ metabolic process"/>
    <property type="evidence" value="ECO:0007669"/>
    <property type="project" value="InterPro"/>
</dbReference>
<feature type="binding site" evidence="8">
    <location>
        <position position="170"/>
    </location>
    <ligand>
        <name>NAD(+)</name>
        <dbReference type="ChEBI" id="CHEBI:57540"/>
    </ligand>
</feature>
<feature type="binding site" evidence="8">
    <location>
        <begin position="181"/>
        <end position="186"/>
    </location>
    <ligand>
        <name>NAD(+)</name>
        <dbReference type="ChEBI" id="CHEBI:57540"/>
    </ligand>
</feature>
<dbReference type="InterPro" id="IPR017438">
    <property type="entry name" value="ATP-NAD_kinase_N"/>
</dbReference>
<reference evidence="9" key="1">
    <citation type="journal article" date="2020" name="mSystems">
        <title>Genome- and Community-Level Interaction Insights into Carbon Utilization and Element Cycling Functions of Hydrothermarchaeota in Hydrothermal Sediment.</title>
        <authorList>
            <person name="Zhou Z."/>
            <person name="Liu Y."/>
            <person name="Xu W."/>
            <person name="Pan J."/>
            <person name="Luo Z.H."/>
            <person name="Li M."/>
        </authorList>
    </citation>
    <scope>NUCLEOTIDE SEQUENCE [LARGE SCALE GENOMIC DNA]</scope>
    <source>
        <strain evidence="9">SpSt-1259</strain>
    </source>
</reference>
<keyword evidence="7 8" id="KW-0520">NAD</keyword>
<accession>A0A7C2UR95</accession>
<dbReference type="AlphaFoldDB" id="A0A7C2UR95"/>
<dbReference type="InterPro" id="IPR002504">
    <property type="entry name" value="NADK"/>
</dbReference>
<dbReference type="Proteomes" id="UP000885664">
    <property type="component" value="Unassembled WGS sequence"/>
</dbReference>
<keyword evidence="4 8" id="KW-0418">Kinase</keyword>
<keyword evidence="5 8" id="KW-0067">ATP-binding</keyword>
<evidence type="ECO:0000256" key="5">
    <source>
        <dbReference type="ARBA" id="ARBA00022840"/>
    </source>
</evidence>
<comment type="caution">
    <text evidence="9">The sequence shown here is derived from an EMBL/GenBank/DDBJ whole genome shotgun (WGS) entry which is preliminary data.</text>
</comment>
<keyword evidence="6 8" id="KW-0521">NADP</keyword>
<dbReference type="Gene3D" id="3.40.50.10330">
    <property type="entry name" value="Probable inorganic polyphosphate/atp-NAD kinase, domain 1"/>
    <property type="match status" value="1"/>
</dbReference>
<dbReference type="GO" id="GO:0005737">
    <property type="term" value="C:cytoplasm"/>
    <property type="evidence" value="ECO:0007669"/>
    <property type="project" value="UniProtKB-SubCell"/>
</dbReference>
<comment type="caution">
    <text evidence="8">Lacks conserved residue(s) required for the propagation of feature annotation.</text>
</comment>
<dbReference type="HAMAP" id="MF_00361">
    <property type="entry name" value="NAD_kinase"/>
    <property type="match status" value="1"/>
</dbReference>
<comment type="catalytic activity">
    <reaction evidence="8">
        <text>NAD(+) + ATP = ADP + NADP(+) + H(+)</text>
        <dbReference type="Rhea" id="RHEA:18629"/>
        <dbReference type="ChEBI" id="CHEBI:15378"/>
        <dbReference type="ChEBI" id="CHEBI:30616"/>
        <dbReference type="ChEBI" id="CHEBI:57540"/>
        <dbReference type="ChEBI" id="CHEBI:58349"/>
        <dbReference type="ChEBI" id="CHEBI:456216"/>
        <dbReference type="EC" id="2.7.1.23"/>
    </reaction>
</comment>
<organism evidence="9">
    <name type="scientific">Fervidicoccus fontis</name>
    <dbReference type="NCBI Taxonomy" id="683846"/>
    <lineage>
        <taxon>Archaea</taxon>
        <taxon>Thermoproteota</taxon>
        <taxon>Thermoprotei</taxon>
        <taxon>Fervidicoccales</taxon>
        <taxon>Fervidicoccaceae</taxon>
        <taxon>Fervidicoccus</taxon>
    </lineage>
</organism>
<protein>
    <recommendedName>
        <fullName evidence="8">NAD kinase</fullName>
        <ecNumber evidence="8">2.7.1.23</ecNumber>
    </recommendedName>
    <alternativeName>
        <fullName evidence="8">ATP-dependent NAD kinase</fullName>
    </alternativeName>
</protein>
<dbReference type="PANTHER" id="PTHR20275:SF43">
    <property type="entry name" value="BIFUNCTIONAL NADP PHOSPHATASE_NAD KINASE"/>
    <property type="match status" value="1"/>
</dbReference>
<feature type="binding site" evidence="8">
    <location>
        <position position="77"/>
    </location>
    <ligand>
        <name>NAD(+)</name>
        <dbReference type="ChEBI" id="CHEBI:57540"/>
    </ligand>
</feature>
<keyword evidence="3 8" id="KW-0547">Nucleotide-binding</keyword>
<dbReference type="EMBL" id="DSFE01000039">
    <property type="protein sequence ID" value="HEU97556.1"/>
    <property type="molecule type" value="Genomic_DNA"/>
</dbReference>
<feature type="binding site" evidence="8">
    <location>
        <position position="240"/>
    </location>
    <ligand>
        <name>NAD(+)</name>
        <dbReference type="ChEBI" id="CHEBI:57540"/>
    </ligand>
</feature>
<dbReference type="Pfam" id="PF20143">
    <property type="entry name" value="NAD_kinase_C"/>
    <property type="match status" value="1"/>
</dbReference>
<dbReference type="GO" id="GO:0006741">
    <property type="term" value="P:NADP+ biosynthetic process"/>
    <property type="evidence" value="ECO:0007669"/>
    <property type="project" value="UniProtKB-UniRule"/>
</dbReference>
<feature type="active site" description="Proton acceptor" evidence="8">
    <location>
        <position position="72"/>
    </location>
</feature>
<evidence type="ECO:0000256" key="2">
    <source>
        <dbReference type="ARBA" id="ARBA00022679"/>
    </source>
</evidence>
<keyword evidence="1 8" id="KW-0963">Cytoplasm</keyword>
<dbReference type="GO" id="GO:0003951">
    <property type="term" value="F:NAD+ kinase activity"/>
    <property type="evidence" value="ECO:0007669"/>
    <property type="project" value="UniProtKB-UniRule"/>
</dbReference>
<keyword evidence="2 8" id="KW-0808">Transferase</keyword>
<evidence type="ECO:0000256" key="4">
    <source>
        <dbReference type="ARBA" id="ARBA00022777"/>
    </source>
</evidence>
<feature type="binding site" evidence="8">
    <location>
        <begin position="141"/>
        <end position="142"/>
    </location>
    <ligand>
        <name>NAD(+)</name>
        <dbReference type="ChEBI" id="CHEBI:57540"/>
    </ligand>
</feature>
<dbReference type="GO" id="GO:0046872">
    <property type="term" value="F:metal ion binding"/>
    <property type="evidence" value="ECO:0007669"/>
    <property type="project" value="UniProtKB-UniRule"/>
</dbReference>
<dbReference type="SUPFAM" id="SSF111331">
    <property type="entry name" value="NAD kinase/diacylglycerol kinase-like"/>
    <property type="match status" value="1"/>
</dbReference>
<dbReference type="EC" id="2.7.1.23" evidence="8"/>
<name>A0A7C2UR95_9CREN</name>
<dbReference type="PANTHER" id="PTHR20275">
    <property type="entry name" value="NAD KINASE"/>
    <property type="match status" value="1"/>
</dbReference>
<gene>
    <name evidence="8" type="primary">nadK</name>
    <name evidence="9" type="ORF">ENO36_01705</name>
</gene>
<feature type="binding site" evidence="8">
    <location>
        <begin position="72"/>
        <end position="73"/>
    </location>
    <ligand>
        <name>NAD(+)</name>
        <dbReference type="ChEBI" id="CHEBI:57540"/>
    </ligand>
</feature>
<dbReference type="InterPro" id="IPR017437">
    <property type="entry name" value="ATP-NAD_kinase_PpnK-typ_C"/>
</dbReference>
<evidence type="ECO:0000256" key="3">
    <source>
        <dbReference type="ARBA" id="ARBA00022741"/>
    </source>
</evidence>
<comment type="cofactor">
    <cofactor evidence="8">
        <name>a divalent metal cation</name>
        <dbReference type="ChEBI" id="CHEBI:60240"/>
    </cofactor>
</comment>
<evidence type="ECO:0000256" key="7">
    <source>
        <dbReference type="ARBA" id="ARBA00023027"/>
    </source>
</evidence>
<proteinExistence type="inferred from homology"/>
<dbReference type="GO" id="GO:0005524">
    <property type="term" value="F:ATP binding"/>
    <property type="evidence" value="ECO:0007669"/>
    <property type="project" value="UniProtKB-KW"/>
</dbReference>
<comment type="subcellular location">
    <subcellularLocation>
        <location evidence="8">Cytoplasm</location>
    </subcellularLocation>
</comment>
<comment type="function">
    <text evidence="8">Involved in the regulation of the intracellular balance of NAD and NADP, and is a key enzyme in the biosynthesis of NADP. Catalyzes specifically the phosphorylation on 2'-hydroxyl of the adenosine moiety of NAD to yield NADP.</text>
</comment>
<evidence type="ECO:0000313" key="9">
    <source>
        <dbReference type="EMBL" id="HEU97556.1"/>
    </source>
</evidence>
<evidence type="ECO:0000256" key="6">
    <source>
        <dbReference type="ARBA" id="ARBA00022857"/>
    </source>
</evidence>
<comment type="similarity">
    <text evidence="8">Belongs to the NAD kinase family.</text>
</comment>
<sequence>MSSKCSGTAIFINPESREAWSSLLKLVTDFERFGEEVFLASESSVDTRKEVPIKIVPIKGKAPCWTIVIGGDGTLLRAIRHEEVRRSRIVTVGAGRRCYYFDITTEEIAELVKKIKTGMFIEQHLWMLKAEGDSLSEDFLNELVVAGEGIKVIELSVSIDGDEVYRLVGDGVIIATASGSTAYSLSAGGPIVDPFLSSIVITPLNSMTLYARPIVVDPFSIVEIKILRKEGRERLILDGQKEIPVPDSLFVRLNEKPLRFARLKQMRFYERVLKGGCGSNI</sequence>
<dbReference type="Gene3D" id="2.60.200.30">
    <property type="entry name" value="Probable inorganic polyphosphate/atp-NAD kinase, domain 2"/>
    <property type="match status" value="1"/>
</dbReference>
<evidence type="ECO:0000256" key="8">
    <source>
        <dbReference type="HAMAP-Rule" id="MF_00361"/>
    </source>
</evidence>